<accession>A0A0F9INN5</accession>
<organism evidence="1">
    <name type="scientific">marine sediment metagenome</name>
    <dbReference type="NCBI Taxonomy" id="412755"/>
    <lineage>
        <taxon>unclassified sequences</taxon>
        <taxon>metagenomes</taxon>
        <taxon>ecological metagenomes</taxon>
    </lineage>
</organism>
<dbReference type="EMBL" id="LAZR01011985">
    <property type="protein sequence ID" value="KKM49014.1"/>
    <property type="molecule type" value="Genomic_DNA"/>
</dbReference>
<reference evidence="1" key="1">
    <citation type="journal article" date="2015" name="Nature">
        <title>Complex archaea that bridge the gap between prokaryotes and eukaryotes.</title>
        <authorList>
            <person name="Spang A."/>
            <person name="Saw J.H."/>
            <person name="Jorgensen S.L."/>
            <person name="Zaremba-Niedzwiedzka K."/>
            <person name="Martijn J."/>
            <person name="Lind A.E."/>
            <person name="van Eijk R."/>
            <person name="Schleper C."/>
            <person name="Guy L."/>
            <person name="Ettema T.J."/>
        </authorList>
    </citation>
    <scope>NUCLEOTIDE SEQUENCE</scope>
</reference>
<gene>
    <name evidence="1" type="ORF">LCGC14_1557150</name>
</gene>
<name>A0A0F9INN5_9ZZZZ</name>
<proteinExistence type="predicted"/>
<protein>
    <submittedName>
        <fullName evidence="1">Uncharacterized protein</fullName>
    </submittedName>
</protein>
<comment type="caution">
    <text evidence="1">The sequence shown here is derived from an EMBL/GenBank/DDBJ whole genome shotgun (WGS) entry which is preliminary data.</text>
</comment>
<dbReference type="AlphaFoldDB" id="A0A0F9INN5"/>
<sequence length="46" mass="5520">MRKRLKNETIFRKLIVWMAEEEGETKDQIGNRLQTILQTSDQELKT</sequence>
<evidence type="ECO:0000313" key="1">
    <source>
        <dbReference type="EMBL" id="KKM49014.1"/>
    </source>
</evidence>